<dbReference type="AlphaFoldDB" id="A0A0F9LMD3"/>
<protein>
    <submittedName>
        <fullName evidence="1">Uncharacterized protein</fullName>
    </submittedName>
</protein>
<dbReference type="EMBL" id="LAZR01010712">
    <property type="protein sequence ID" value="KKM65505.1"/>
    <property type="molecule type" value="Genomic_DNA"/>
</dbReference>
<proteinExistence type="predicted"/>
<gene>
    <name evidence="1" type="ORF">LCGC14_1490550</name>
</gene>
<reference evidence="1" key="1">
    <citation type="journal article" date="2015" name="Nature">
        <title>Complex archaea that bridge the gap between prokaryotes and eukaryotes.</title>
        <authorList>
            <person name="Spang A."/>
            <person name="Saw J.H."/>
            <person name="Jorgensen S.L."/>
            <person name="Zaremba-Niedzwiedzka K."/>
            <person name="Martijn J."/>
            <person name="Lind A.E."/>
            <person name="van Eijk R."/>
            <person name="Schleper C."/>
            <person name="Guy L."/>
            <person name="Ettema T.J."/>
        </authorList>
    </citation>
    <scope>NUCLEOTIDE SEQUENCE</scope>
</reference>
<organism evidence="1">
    <name type="scientific">marine sediment metagenome</name>
    <dbReference type="NCBI Taxonomy" id="412755"/>
    <lineage>
        <taxon>unclassified sequences</taxon>
        <taxon>metagenomes</taxon>
        <taxon>ecological metagenomes</taxon>
    </lineage>
</organism>
<accession>A0A0F9LMD3</accession>
<name>A0A0F9LMD3_9ZZZZ</name>
<comment type="caution">
    <text evidence="1">The sequence shown here is derived from an EMBL/GenBank/DDBJ whole genome shotgun (WGS) entry which is preliminary data.</text>
</comment>
<evidence type="ECO:0000313" key="1">
    <source>
        <dbReference type="EMBL" id="KKM65505.1"/>
    </source>
</evidence>
<sequence>MKTAIKELSKIYDDLYEQGQKVIDTFNPCEVNNGKCASKDGNFCCSGCGYLGDAGCMTKSLGCKLWLCWNRRSAHKECGEQLDKINSLARTLGFRHGRLPKERTLEELKRQMRVGSIRKNIDRYRSECVRGS</sequence>